<dbReference type="PRINTS" id="PR00139">
    <property type="entry name" value="ASNGLNASE"/>
</dbReference>
<evidence type="ECO:0000313" key="4">
    <source>
        <dbReference type="Proteomes" id="UP001156694"/>
    </source>
</evidence>
<evidence type="ECO:0000259" key="2">
    <source>
        <dbReference type="Pfam" id="PF00710"/>
    </source>
</evidence>
<keyword evidence="4" id="KW-1185">Reference proteome</keyword>
<reference evidence="4" key="1">
    <citation type="journal article" date="2019" name="Int. J. Syst. Evol. Microbiol.">
        <title>The Global Catalogue of Microorganisms (GCM) 10K type strain sequencing project: providing services to taxonomists for standard genome sequencing and annotation.</title>
        <authorList>
            <consortium name="The Broad Institute Genomics Platform"/>
            <consortium name="The Broad Institute Genome Sequencing Center for Infectious Disease"/>
            <person name="Wu L."/>
            <person name="Ma J."/>
        </authorList>
    </citation>
    <scope>NUCLEOTIDE SEQUENCE [LARGE SCALE GENOMIC DNA]</scope>
    <source>
        <strain evidence="4">NBRC 110140</strain>
    </source>
</reference>
<comment type="caution">
    <text evidence="3">The sequence shown here is derived from an EMBL/GenBank/DDBJ whole genome shotgun (WGS) entry which is preliminary data.</text>
</comment>
<evidence type="ECO:0000256" key="1">
    <source>
        <dbReference type="PROSITE-ProRule" id="PRU10100"/>
    </source>
</evidence>
<proteinExistence type="predicted"/>
<gene>
    <name evidence="3" type="ORF">GCM10007939_15110</name>
</gene>
<organism evidence="3 4">
    <name type="scientific">Amylibacter marinus</name>
    <dbReference type="NCBI Taxonomy" id="1475483"/>
    <lineage>
        <taxon>Bacteria</taxon>
        <taxon>Pseudomonadati</taxon>
        <taxon>Pseudomonadota</taxon>
        <taxon>Alphaproteobacteria</taxon>
        <taxon>Rhodobacterales</taxon>
        <taxon>Paracoccaceae</taxon>
        <taxon>Amylibacter</taxon>
    </lineage>
</organism>
<evidence type="ECO:0000313" key="3">
    <source>
        <dbReference type="EMBL" id="GLQ35228.1"/>
    </source>
</evidence>
<name>A0ABQ5VUW1_9RHOB</name>
<accession>A0ABQ5VUW1</accession>
<dbReference type="Proteomes" id="UP001156694">
    <property type="component" value="Unassembled WGS sequence"/>
</dbReference>
<dbReference type="SUPFAM" id="SSF53774">
    <property type="entry name" value="Glutaminase/Asparaginase"/>
    <property type="match status" value="1"/>
</dbReference>
<dbReference type="Pfam" id="PF00710">
    <property type="entry name" value="Asparaginase"/>
    <property type="match status" value="1"/>
</dbReference>
<dbReference type="EMBL" id="BSNN01000004">
    <property type="protein sequence ID" value="GLQ35228.1"/>
    <property type="molecule type" value="Genomic_DNA"/>
</dbReference>
<dbReference type="RefSeq" id="WP_284377411.1">
    <property type="nucleotide sequence ID" value="NZ_BSNN01000004.1"/>
</dbReference>
<dbReference type="InterPro" id="IPR027474">
    <property type="entry name" value="L-asparaginase_N"/>
</dbReference>
<dbReference type="InterPro" id="IPR006034">
    <property type="entry name" value="Asparaginase/glutaminase-like"/>
</dbReference>
<feature type="domain" description="L-asparaginase N-terminal" evidence="2">
    <location>
        <begin position="2"/>
        <end position="159"/>
    </location>
</feature>
<dbReference type="PROSITE" id="PS51732">
    <property type="entry name" value="ASN_GLN_ASE_3"/>
    <property type="match status" value="1"/>
</dbReference>
<dbReference type="InterPro" id="IPR037152">
    <property type="entry name" value="L-asparaginase_N_sf"/>
</dbReference>
<dbReference type="PANTHER" id="PTHR11707:SF28">
    <property type="entry name" value="60 KDA LYSOPHOSPHOLIPASE"/>
    <property type="match status" value="1"/>
</dbReference>
<dbReference type="Gene3D" id="3.40.50.1170">
    <property type="entry name" value="L-asparaginase, N-terminal domain"/>
    <property type="match status" value="1"/>
</dbReference>
<dbReference type="InterPro" id="IPR036152">
    <property type="entry name" value="Asp/glu_Ase-like_sf"/>
</dbReference>
<dbReference type="PANTHER" id="PTHR11707">
    <property type="entry name" value="L-ASPARAGINASE"/>
    <property type="match status" value="1"/>
</dbReference>
<dbReference type="InterPro" id="IPR027475">
    <property type="entry name" value="Asparaginase/glutaminase_AS2"/>
</dbReference>
<dbReference type="PIRSF" id="PIRSF500176">
    <property type="entry name" value="L_ASNase"/>
    <property type="match status" value="1"/>
</dbReference>
<dbReference type="PIRSF" id="PIRSF001220">
    <property type="entry name" value="L-ASNase_gatD"/>
    <property type="match status" value="1"/>
</dbReference>
<protein>
    <recommendedName>
        <fullName evidence="2">L-asparaginase N-terminal domain-containing protein</fullName>
    </recommendedName>
</protein>
<dbReference type="PROSITE" id="PS00917">
    <property type="entry name" value="ASN_GLN_ASE_2"/>
    <property type="match status" value="1"/>
</dbReference>
<sequence length="166" mass="17817">MKIAVVMTGGTIGKRYNPKTGMVECQGNQLDKLLDGIYQEHLTLTGIDVFAKDSLTFDDRDRAKIAEAVEQAQAGHDGVLVLHGTDTLQHTSDAVAQMIPNPTCPIVFTGAMVPLACAGSDGVQNIAQSLVSFGMLGAGVHCVFHNRTFPAGHFRKCKETMTFIPK</sequence>
<feature type="active site" evidence="1">
    <location>
        <position position="85"/>
    </location>
</feature>
<dbReference type="SMART" id="SM00870">
    <property type="entry name" value="Asparaginase"/>
    <property type="match status" value="1"/>
</dbReference>